<proteinExistence type="predicted"/>
<gene>
    <name evidence="1" type="ORF">SBU_000817</name>
</gene>
<keyword evidence="2" id="KW-1185">Reference proteome</keyword>
<accession>A0A1F2P565</accession>
<dbReference type="EMBL" id="LYOR01000003">
    <property type="protein sequence ID" value="OFV66275.1"/>
    <property type="molecule type" value="Genomic_DNA"/>
</dbReference>
<protein>
    <submittedName>
        <fullName evidence="1">Uncharacterized protein</fullName>
    </submittedName>
</protein>
<evidence type="ECO:0000313" key="2">
    <source>
        <dbReference type="Proteomes" id="UP000185779"/>
    </source>
</evidence>
<dbReference type="AlphaFoldDB" id="A0A1F2P565"/>
<organism evidence="1 2">
    <name type="scientific">Candidatus Syntropharchaeum butanivorans</name>
    <dbReference type="NCBI Taxonomy" id="1839936"/>
    <lineage>
        <taxon>Archaea</taxon>
        <taxon>Methanobacteriati</taxon>
        <taxon>Methanobacteriota</taxon>
        <taxon>Stenosarchaea group</taxon>
        <taxon>Methanomicrobia</taxon>
        <taxon>Methanosarcinales</taxon>
        <taxon>ANME-2 cluster</taxon>
        <taxon>Candidatus Syntropharchaeum</taxon>
    </lineage>
</organism>
<evidence type="ECO:0000313" key="1">
    <source>
        <dbReference type="EMBL" id="OFV66275.1"/>
    </source>
</evidence>
<dbReference type="Proteomes" id="UP000185779">
    <property type="component" value="Unassembled WGS sequence"/>
</dbReference>
<name>A0A1F2P565_9EURY</name>
<dbReference type="STRING" id="1839936.SBU_000817"/>
<comment type="caution">
    <text evidence="1">The sequence shown here is derived from an EMBL/GenBank/DDBJ whole genome shotgun (WGS) entry which is preliminary data.</text>
</comment>
<sequence>MNYKLWEHGVDLDTGKEYVNEVKKILLSLKNSLEEDLEEGIKRAEQAIMEFADEMQNKDSGRYQSFSEITQGIFSFAYRKLKGVDMPGITTGWRGG</sequence>
<reference evidence="1" key="1">
    <citation type="submission" date="2016-05" db="EMBL/GenBank/DDBJ databases">
        <title>Microbial consortia oxidize butane by reversing methanogenesis.</title>
        <authorList>
            <person name="Laso-Perez R."/>
            <person name="Richter M."/>
            <person name="Wegener G."/>
            <person name="Musat F."/>
        </authorList>
    </citation>
    <scope>NUCLEOTIDE SEQUENCE [LARGE SCALE GENOMIC DNA]</scope>
    <source>
        <strain evidence="1">BOX1</strain>
    </source>
</reference>